<evidence type="ECO:0000259" key="3">
    <source>
        <dbReference type="PROSITE" id="PS51797"/>
    </source>
</evidence>
<evidence type="ECO:0000313" key="5">
    <source>
        <dbReference type="Proteomes" id="UP000240830"/>
    </source>
</evidence>
<protein>
    <recommendedName>
        <fullName evidence="1">Translationally-controlled tumor protein homolog</fullName>
    </recommendedName>
</protein>
<dbReference type="STRING" id="1246581.A0A2H9TFU6"/>
<dbReference type="SUPFAM" id="SSF51316">
    <property type="entry name" value="Mss4-like"/>
    <property type="match status" value="1"/>
</dbReference>
<evidence type="ECO:0000256" key="2">
    <source>
        <dbReference type="PROSITE-ProRule" id="PRU01133"/>
    </source>
</evidence>
<dbReference type="GO" id="GO:0002181">
    <property type="term" value="P:cytoplasmic translation"/>
    <property type="evidence" value="ECO:0007669"/>
    <property type="project" value="EnsemblFungi"/>
</dbReference>
<dbReference type="Gene3D" id="2.170.150.10">
    <property type="entry name" value="Metal Binding Protein, Guanine Nucleotide Exchange Factor, Chain A"/>
    <property type="match status" value="1"/>
</dbReference>
<keyword evidence="5" id="KW-1185">Reference proteome</keyword>
<reference evidence="4 5" key="1">
    <citation type="submission" date="2016-10" db="EMBL/GenBank/DDBJ databases">
        <title>The genome of Paramicrosporidium saccamoebae is the missing link in understanding Cryptomycota and Microsporidia evolution.</title>
        <authorList>
            <person name="Quandt C.A."/>
            <person name="Beaudet D."/>
            <person name="Corsaro D."/>
            <person name="Michel R."/>
            <person name="Corradi N."/>
            <person name="James T."/>
        </authorList>
    </citation>
    <scope>NUCLEOTIDE SEQUENCE [LARGE SCALE GENOMIC DNA]</scope>
    <source>
        <strain evidence="4 5">KSL3</strain>
    </source>
</reference>
<dbReference type="GO" id="GO:0010507">
    <property type="term" value="P:negative regulation of autophagy"/>
    <property type="evidence" value="ECO:0007669"/>
    <property type="project" value="EnsemblFungi"/>
</dbReference>
<dbReference type="PROSITE" id="PS51797">
    <property type="entry name" value="TCTP_3"/>
    <property type="match status" value="1"/>
</dbReference>
<proteinExistence type="inferred from homology"/>
<comment type="similarity">
    <text evidence="2">Belongs to the TCTP family.</text>
</comment>
<dbReference type="EMBL" id="MTSL01000213">
    <property type="protein sequence ID" value="PJF16595.1"/>
    <property type="molecule type" value="Genomic_DNA"/>
</dbReference>
<evidence type="ECO:0000313" key="4">
    <source>
        <dbReference type="EMBL" id="PJF16595.1"/>
    </source>
</evidence>
<sequence>MRTWPQKVISTSVACLEVRGASCVYGKCSWPGSSQCWSTPTSFPVPFYPSISSLGDELLSDSFKIQTEDDIVYRVECKNVRKGAVEINIGANPTTGDGEAGAAPEEAVEDGSYEVIDVVDACRLETTVFDKKSYMAHIKDYMKAIKEYLKDRNPDRVPVFEKAAATYVKKVLENFSNYGFFTGENCDPTGMAVLYEEAADGKTYMIYWKDGLKAEKY</sequence>
<dbReference type="PANTHER" id="PTHR11991:SF0">
    <property type="entry name" value="TRANSLATIONALLY-CONTROLLED TUMOR PROTEIN"/>
    <property type="match status" value="1"/>
</dbReference>
<dbReference type="InterPro" id="IPR034737">
    <property type="entry name" value="TCTP"/>
</dbReference>
<dbReference type="GO" id="GO:0005509">
    <property type="term" value="F:calcium ion binding"/>
    <property type="evidence" value="ECO:0007669"/>
    <property type="project" value="TreeGrafter"/>
</dbReference>
<dbReference type="PANTHER" id="PTHR11991">
    <property type="entry name" value="TRANSLATIONALLY CONTROLLED TUMOR PROTEIN-RELATED"/>
    <property type="match status" value="1"/>
</dbReference>
<feature type="domain" description="TCTP" evidence="3">
    <location>
        <begin position="45"/>
        <end position="217"/>
    </location>
</feature>
<accession>A0A2H9TFU6</accession>
<dbReference type="InterPro" id="IPR018105">
    <property type="entry name" value="Translational_control_tumour_p"/>
</dbReference>
<dbReference type="Pfam" id="PF00838">
    <property type="entry name" value="TCTP"/>
    <property type="match status" value="1"/>
</dbReference>
<dbReference type="InterPro" id="IPR011057">
    <property type="entry name" value="Mss4-like_sf"/>
</dbReference>
<name>A0A2H9TFU6_9FUNG</name>
<comment type="caution">
    <text evidence="4">The sequence shown here is derived from an EMBL/GenBank/DDBJ whole genome shotgun (WGS) entry which is preliminary data.</text>
</comment>
<dbReference type="GO" id="GO:0007026">
    <property type="term" value="P:negative regulation of microtubule depolymerization"/>
    <property type="evidence" value="ECO:0007669"/>
    <property type="project" value="EnsemblFungi"/>
</dbReference>
<dbReference type="GO" id="GO:0005829">
    <property type="term" value="C:cytosol"/>
    <property type="evidence" value="ECO:0007669"/>
    <property type="project" value="EnsemblFungi"/>
</dbReference>
<evidence type="ECO:0000256" key="1">
    <source>
        <dbReference type="ARBA" id="ARBA00014759"/>
    </source>
</evidence>
<dbReference type="GO" id="GO:0005739">
    <property type="term" value="C:mitochondrion"/>
    <property type="evidence" value="ECO:0007669"/>
    <property type="project" value="EnsemblFungi"/>
</dbReference>
<dbReference type="AlphaFoldDB" id="A0A2H9TFU6"/>
<organism evidence="4 5">
    <name type="scientific">Paramicrosporidium saccamoebae</name>
    <dbReference type="NCBI Taxonomy" id="1246581"/>
    <lineage>
        <taxon>Eukaryota</taxon>
        <taxon>Fungi</taxon>
        <taxon>Fungi incertae sedis</taxon>
        <taxon>Cryptomycota</taxon>
        <taxon>Cryptomycota incertae sedis</taxon>
        <taxon>Paramicrosporidium</taxon>
    </lineage>
</organism>
<dbReference type="InterPro" id="IPR011323">
    <property type="entry name" value="Mss4/transl-control_tumour"/>
</dbReference>
<gene>
    <name evidence="4" type="ORF">PSACC_03622</name>
</gene>
<dbReference type="OrthoDB" id="10248936at2759"/>
<dbReference type="Proteomes" id="UP000240830">
    <property type="component" value="Unassembled WGS sequence"/>
</dbReference>